<dbReference type="AlphaFoldDB" id="A0AAW8DAA4"/>
<sequence length="154" mass="16606">MVSNSSSAASYSCDGLPEQPATDLELIAFYRGRVGNDIVNEQISTFGADAVMLSMQRAHRAHLTAAALDEKQLHQRAELLESLMLELEIPGVGESPDTATDAARVQLFTQTVKAALDKAVEYEMQLQMQLSDRESNIFTDSSDDLDAPGSGTGV</sequence>
<evidence type="ECO:0000313" key="4">
    <source>
        <dbReference type="Proteomes" id="UP001242995"/>
    </source>
</evidence>
<name>A0AAW8DAA4_9MICC</name>
<dbReference type="Proteomes" id="UP001242995">
    <property type="component" value="Unassembled WGS sequence"/>
</dbReference>
<accession>A0AAW8DAA4</accession>
<dbReference type="EMBL" id="JAUSTF010000002">
    <property type="protein sequence ID" value="MDQ0180122.1"/>
    <property type="molecule type" value="Genomic_DNA"/>
</dbReference>
<keyword evidence="3" id="KW-1185">Reference proteome</keyword>
<comment type="caution">
    <text evidence="1">The sequence shown here is derived from an EMBL/GenBank/DDBJ whole genome shotgun (WGS) entry which is preliminary data.</text>
</comment>
<evidence type="ECO:0000313" key="2">
    <source>
        <dbReference type="EMBL" id="MDQ0180122.1"/>
    </source>
</evidence>
<protein>
    <submittedName>
        <fullName evidence="1">Uncharacterized protein</fullName>
    </submittedName>
</protein>
<dbReference type="Proteomes" id="UP001230951">
    <property type="component" value="Unassembled WGS sequence"/>
</dbReference>
<gene>
    <name evidence="1" type="ORF">J2S90_000165</name>
    <name evidence="2" type="ORF">J2S93_001538</name>
</gene>
<evidence type="ECO:0000313" key="1">
    <source>
        <dbReference type="EMBL" id="MDP9903225.1"/>
    </source>
</evidence>
<organism evidence="1 4">
    <name type="scientific">Arthrobacter bambusae</name>
    <dbReference type="NCBI Taxonomy" id="1338426"/>
    <lineage>
        <taxon>Bacteria</taxon>
        <taxon>Bacillati</taxon>
        <taxon>Actinomycetota</taxon>
        <taxon>Actinomycetes</taxon>
        <taxon>Micrococcales</taxon>
        <taxon>Micrococcaceae</taxon>
        <taxon>Arthrobacter</taxon>
    </lineage>
</organism>
<dbReference type="EMBL" id="JAUSRG010000001">
    <property type="protein sequence ID" value="MDP9903225.1"/>
    <property type="molecule type" value="Genomic_DNA"/>
</dbReference>
<dbReference type="RefSeq" id="WP_306958844.1">
    <property type="nucleotide sequence ID" value="NZ_JAUSRG010000001.1"/>
</dbReference>
<proteinExistence type="predicted"/>
<evidence type="ECO:0000313" key="3">
    <source>
        <dbReference type="Proteomes" id="UP001230951"/>
    </source>
</evidence>
<reference evidence="1 3" key="1">
    <citation type="submission" date="2023-07" db="EMBL/GenBank/DDBJ databases">
        <title>Sorghum-associated microbial communities from plants grown in Nebraska, USA.</title>
        <authorList>
            <person name="Schachtman D."/>
        </authorList>
    </citation>
    <scope>NUCLEOTIDE SEQUENCE</scope>
    <source>
        <strain evidence="1">DS1006</strain>
        <strain evidence="2 3">DS1016</strain>
    </source>
</reference>